<evidence type="ECO:0000313" key="1">
    <source>
        <dbReference type="EMBL" id="MBY0099153.1"/>
    </source>
</evidence>
<accession>A0ABS7KA57</accession>
<organism evidence="1 2">
    <name type="scientific">Mesobacillus maritimus</name>
    <dbReference type="NCBI Taxonomy" id="1643336"/>
    <lineage>
        <taxon>Bacteria</taxon>
        <taxon>Bacillati</taxon>
        <taxon>Bacillota</taxon>
        <taxon>Bacilli</taxon>
        <taxon>Bacillales</taxon>
        <taxon>Bacillaceae</taxon>
        <taxon>Mesobacillus</taxon>
    </lineage>
</organism>
<dbReference type="Proteomes" id="UP000769780">
    <property type="component" value="Unassembled WGS sequence"/>
</dbReference>
<sequence>MIRNILKKISWTFVVVSIISLLGCNNIDKHQAADVEKLLKEKYGQEFTVKSIGGRYGTANNDTVTTYVHPINHESFLFKAVMTKDGKLVADSYIPRMISDSLNQVLQQELQNKGIESETFTFVMQADSSKETNPDISLEEYVTTYKPGYFSAHMIVKENENVTGENFEDALKTVYQAGLKTTFQVGIREIAAEEYEEALTEYKQLPEVSSSWFRNYNVIEEIDAVVDGNGYHFLTVGSNT</sequence>
<evidence type="ECO:0000313" key="2">
    <source>
        <dbReference type="Proteomes" id="UP000769780"/>
    </source>
</evidence>
<keyword evidence="2" id="KW-1185">Reference proteome</keyword>
<dbReference type="PROSITE" id="PS51257">
    <property type="entry name" value="PROKAR_LIPOPROTEIN"/>
    <property type="match status" value="1"/>
</dbReference>
<dbReference type="EMBL" id="JACWFH010000032">
    <property type="protein sequence ID" value="MBY0099153.1"/>
    <property type="molecule type" value="Genomic_DNA"/>
</dbReference>
<protein>
    <recommendedName>
        <fullName evidence="3">Lipoprotein</fullName>
    </recommendedName>
</protein>
<dbReference type="RefSeq" id="WP_221875371.1">
    <property type="nucleotide sequence ID" value="NZ_JACWFH010000032.1"/>
</dbReference>
<name>A0ABS7KA57_9BACI</name>
<reference evidence="1 2" key="1">
    <citation type="submission" date="2020-07" db="EMBL/GenBank/DDBJ databases">
        <title>Fungal Genomes of the International Space Station.</title>
        <authorList>
            <person name="Seuylemezian A."/>
            <person name="Singh N.K."/>
            <person name="Wood J."/>
            <person name="Venkateswaran K."/>
        </authorList>
    </citation>
    <scope>NUCLEOTIDE SEQUENCE [LARGE SCALE GENOMIC DNA]</scope>
    <source>
        <strain evidence="1 2">PL-B2</strain>
    </source>
</reference>
<evidence type="ECO:0008006" key="3">
    <source>
        <dbReference type="Google" id="ProtNLM"/>
    </source>
</evidence>
<comment type="caution">
    <text evidence="1">The sequence shown here is derived from an EMBL/GenBank/DDBJ whole genome shotgun (WGS) entry which is preliminary data.</text>
</comment>
<proteinExistence type="predicted"/>
<gene>
    <name evidence="1" type="ORF">H0185_20495</name>
</gene>